<protein>
    <submittedName>
        <fullName evidence="2">Uncharacterized protein</fullName>
    </submittedName>
</protein>
<reference evidence="2" key="1">
    <citation type="submission" date="2014-09" db="EMBL/GenBank/DDBJ databases">
        <authorList>
            <person name="Magalhaes I.L.F."/>
            <person name="Oliveira U."/>
            <person name="Santos F.R."/>
            <person name="Vidigal T.H.D.A."/>
            <person name="Brescovit A.D."/>
            <person name="Santos A.J."/>
        </authorList>
    </citation>
    <scope>NUCLEOTIDE SEQUENCE</scope>
    <source>
        <tissue evidence="2">Shoot tissue taken approximately 20 cm above the soil surface</tissue>
    </source>
</reference>
<dbReference type="AlphaFoldDB" id="A0A0A9DGP6"/>
<reference evidence="2" key="2">
    <citation type="journal article" date="2015" name="Data Brief">
        <title>Shoot transcriptome of the giant reed, Arundo donax.</title>
        <authorList>
            <person name="Barrero R.A."/>
            <person name="Guerrero F.D."/>
            <person name="Moolhuijzen P."/>
            <person name="Goolsby J.A."/>
            <person name="Tidwell J."/>
            <person name="Bellgard S.E."/>
            <person name="Bellgard M.I."/>
        </authorList>
    </citation>
    <scope>NUCLEOTIDE SEQUENCE</scope>
    <source>
        <tissue evidence="2">Shoot tissue taken approximately 20 cm above the soil surface</tissue>
    </source>
</reference>
<evidence type="ECO:0000256" key="1">
    <source>
        <dbReference type="SAM" id="MobiDB-lite"/>
    </source>
</evidence>
<organism evidence="2">
    <name type="scientific">Arundo donax</name>
    <name type="common">Giant reed</name>
    <name type="synonym">Donax arundinaceus</name>
    <dbReference type="NCBI Taxonomy" id="35708"/>
    <lineage>
        <taxon>Eukaryota</taxon>
        <taxon>Viridiplantae</taxon>
        <taxon>Streptophyta</taxon>
        <taxon>Embryophyta</taxon>
        <taxon>Tracheophyta</taxon>
        <taxon>Spermatophyta</taxon>
        <taxon>Magnoliopsida</taxon>
        <taxon>Liliopsida</taxon>
        <taxon>Poales</taxon>
        <taxon>Poaceae</taxon>
        <taxon>PACMAD clade</taxon>
        <taxon>Arundinoideae</taxon>
        <taxon>Arundineae</taxon>
        <taxon>Arundo</taxon>
    </lineage>
</organism>
<accession>A0A0A9DGP6</accession>
<feature type="compositionally biased region" description="Basic and acidic residues" evidence="1">
    <location>
        <begin position="9"/>
        <end position="30"/>
    </location>
</feature>
<feature type="region of interest" description="Disordered" evidence="1">
    <location>
        <begin position="1"/>
        <end position="46"/>
    </location>
</feature>
<proteinExistence type="predicted"/>
<sequence length="46" mass="5082">MLAAACGSHEPHQSRMECERDTRAAARPQRDSAQWPAPRCSAPPLH</sequence>
<dbReference type="EMBL" id="GBRH01210156">
    <property type="protein sequence ID" value="JAD87739.1"/>
    <property type="molecule type" value="Transcribed_RNA"/>
</dbReference>
<name>A0A0A9DGP6_ARUDO</name>
<evidence type="ECO:0000313" key="2">
    <source>
        <dbReference type="EMBL" id="JAD87739.1"/>
    </source>
</evidence>